<evidence type="ECO:0000256" key="8">
    <source>
        <dbReference type="ARBA" id="ARBA00022741"/>
    </source>
</evidence>
<keyword evidence="6" id="KW-0808">Transferase</keyword>
<keyword evidence="10" id="KW-1133">Transmembrane helix</keyword>
<dbReference type="Gene3D" id="3.90.550.50">
    <property type="match status" value="1"/>
</dbReference>
<evidence type="ECO:0000256" key="2">
    <source>
        <dbReference type="ARBA" id="ARBA00004922"/>
    </source>
</evidence>
<feature type="domain" description="Fringe-like glycosyltransferase" evidence="14">
    <location>
        <begin position="283"/>
        <end position="510"/>
    </location>
</feature>
<dbReference type="PANTHER" id="PTHR23033:SF14">
    <property type="entry name" value="GLYCOPROTEIN-N-ACETYLGALACTOSAMINE 3-BETA-GALACTOSYLTRANSFERASE 1-RELATED"/>
    <property type="match status" value="1"/>
</dbReference>
<evidence type="ECO:0000256" key="7">
    <source>
        <dbReference type="ARBA" id="ARBA00022692"/>
    </source>
</evidence>
<evidence type="ECO:0000313" key="15">
    <source>
        <dbReference type="EMBL" id="CEM17530.1"/>
    </source>
</evidence>
<evidence type="ECO:0000256" key="3">
    <source>
        <dbReference type="ARBA" id="ARBA00006462"/>
    </source>
</evidence>
<comment type="subcellular location">
    <subcellularLocation>
        <location evidence="1">Membrane</location>
        <topology evidence="1">Single-pass type II membrane protein</topology>
    </subcellularLocation>
</comment>
<sequence length="557" mass="62111">MLLPQFRCRSVNFLFAWLLFLVVIKTIGGDGDGTSVLESLGVFFFILDEPFVDEPDGSILENHLAENGVHPSLIFRSSRHMRDAGPGGESVSHPLALLRSRLPDGDGEEGEDKFLWVCFLTATTQVNPERLVAFIRSKEDSRDPGTSPLFFGVGLQDPSLSIYHHFFRAPGFFYPFLPSGFILSRGLADSLLDSMEIELPRRAIDIDTIHDSAKEIWTRLKVSVRSDTAFCWQEPEGRFFTQRPPEGDSLEAPPPDQIERDQARAQCAFISAPPLPSSGRGPRLQPKHVAILVKTGRAMHESRLPRLKALWADPEGLPEGLAIRFMSDQADDQIPTVGLPVEPVDSGHCEKMRGLIRYAEKAADLRDRLFYVIVDDDTLVSVRRLIALLDKFVEEGPGGALRVIPMAAPVYMGRRYSYGHAAGPGGYDYVTTGGGLVVDRRGLALLGSECRECRCSGPADYDDMALGRWSTRQRMRPLNLESFHQTPPGNYHPVHLRTGTHVTFHKFDSKEPENDDRTMEGLLRPAPPFTSTQLVLRFNGQSNQNEKPPHSSEKDEL</sequence>
<keyword evidence="8" id="KW-0547">Nucleotide-binding</keyword>
<dbReference type="PANTHER" id="PTHR23033">
    <property type="entry name" value="BETA1,3-GALACTOSYLTRANSFERASE"/>
    <property type="match status" value="1"/>
</dbReference>
<keyword evidence="7" id="KW-0812">Transmembrane</keyword>
<reference evidence="15" key="1">
    <citation type="submission" date="2014-11" db="EMBL/GenBank/DDBJ databases">
        <authorList>
            <person name="Otto D Thomas"/>
            <person name="Naeem Raeece"/>
        </authorList>
    </citation>
    <scope>NUCLEOTIDE SEQUENCE</scope>
</reference>
<dbReference type="VEuPathDB" id="CryptoDB:Cvel_18518"/>
<dbReference type="EC" id="2.4.1.122" evidence="4"/>
<dbReference type="GO" id="GO:0016020">
    <property type="term" value="C:membrane"/>
    <property type="evidence" value="ECO:0007669"/>
    <property type="project" value="UniProtKB-SubCell"/>
</dbReference>
<evidence type="ECO:0000256" key="4">
    <source>
        <dbReference type="ARBA" id="ARBA00012557"/>
    </source>
</evidence>
<evidence type="ECO:0000256" key="10">
    <source>
        <dbReference type="ARBA" id="ARBA00022989"/>
    </source>
</evidence>
<dbReference type="InterPro" id="IPR003378">
    <property type="entry name" value="Fringe-like_glycosylTrfase"/>
</dbReference>
<dbReference type="AlphaFoldDB" id="A0A0G4FS61"/>
<evidence type="ECO:0000256" key="12">
    <source>
        <dbReference type="SAM" id="MobiDB-lite"/>
    </source>
</evidence>
<evidence type="ECO:0000256" key="6">
    <source>
        <dbReference type="ARBA" id="ARBA00022679"/>
    </source>
</evidence>
<keyword evidence="5" id="KW-0328">Glycosyltransferase</keyword>
<feature type="region of interest" description="Disordered" evidence="12">
    <location>
        <begin position="525"/>
        <end position="557"/>
    </location>
</feature>
<feature type="signal peptide" evidence="13">
    <location>
        <begin position="1"/>
        <end position="29"/>
    </location>
</feature>
<name>A0A0G4FS61_9ALVE</name>
<comment type="similarity">
    <text evidence="3">Belongs to the glycosyltransferase 31 family. Beta3-Gal-T subfamily.</text>
</comment>
<feature type="compositionally biased region" description="Basic and acidic residues" evidence="12">
    <location>
        <begin position="547"/>
        <end position="557"/>
    </location>
</feature>
<dbReference type="InterPro" id="IPR026050">
    <property type="entry name" value="C1GALT1/C1GALT1_chp1"/>
</dbReference>
<evidence type="ECO:0000256" key="13">
    <source>
        <dbReference type="SAM" id="SignalP"/>
    </source>
</evidence>
<keyword evidence="11" id="KW-0472">Membrane</keyword>
<dbReference type="Pfam" id="PF02434">
    <property type="entry name" value="Fringe"/>
    <property type="match status" value="1"/>
</dbReference>
<keyword evidence="13" id="KW-0732">Signal</keyword>
<dbReference type="GO" id="GO:0000166">
    <property type="term" value="F:nucleotide binding"/>
    <property type="evidence" value="ECO:0007669"/>
    <property type="project" value="UniProtKB-KW"/>
</dbReference>
<feature type="compositionally biased region" description="Polar residues" evidence="12">
    <location>
        <begin position="529"/>
        <end position="546"/>
    </location>
</feature>
<dbReference type="GO" id="GO:0016263">
    <property type="term" value="F:glycoprotein-N-acetylgalactosamine 3-beta-galactosyltransferase activity"/>
    <property type="evidence" value="ECO:0007669"/>
    <property type="project" value="UniProtKB-EC"/>
</dbReference>
<comment type="pathway">
    <text evidence="2">Protein modification; protein glycosylation.</text>
</comment>
<feature type="chain" id="PRO_5005189177" description="N-acetylgalactosaminide beta-1,3-galactosyltransferase" evidence="13">
    <location>
        <begin position="30"/>
        <end position="557"/>
    </location>
</feature>
<evidence type="ECO:0000259" key="14">
    <source>
        <dbReference type="Pfam" id="PF02434"/>
    </source>
</evidence>
<accession>A0A0G4FS61</accession>
<evidence type="ECO:0000256" key="1">
    <source>
        <dbReference type="ARBA" id="ARBA00004606"/>
    </source>
</evidence>
<keyword evidence="9" id="KW-0735">Signal-anchor</keyword>
<dbReference type="EMBL" id="CDMZ01000593">
    <property type="protein sequence ID" value="CEM17530.1"/>
    <property type="molecule type" value="Genomic_DNA"/>
</dbReference>
<proteinExistence type="inferred from homology"/>
<evidence type="ECO:0000256" key="11">
    <source>
        <dbReference type="ARBA" id="ARBA00023136"/>
    </source>
</evidence>
<evidence type="ECO:0000256" key="5">
    <source>
        <dbReference type="ARBA" id="ARBA00022676"/>
    </source>
</evidence>
<gene>
    <name evidence="15" type="ORF">Cvel_18518</name>
</gene>
<protein>
    <recommendedName>
        <fullName evidence="4">N-acetylgalactosaminide beta-1,3-galactosyltransferase</fullName>
        <ecNumber evidence="4">2.4.1.122</ecNumber>
    </recommendedName>
</protein>
<organism evidence="15">
    <name type="scientific">Chromera velia CCMP2878</name>
    <dbReference type="NCBI Taxonomy" id="1169474"/>
    <lineage>
        <taxon>Eukaryota</taxon>
        <taxon>Sar</taxon>
        <taxon>Alveolata</taxon>
        <taxon>Colpodellida</taxon>
        <taxon>Chromeraceae</taxon>
        <taxon>Chromera</taxon>
    </lineage>
</organism>
<evidence type="ECO:0000256" key="9">
    <source>
        <dbReference type="ARBA" id="ARBA00022968"/>
    </source>
</evidence>